<dbReference type="InterPro" id="IPR006439">
    <property type="entry name" value="HAD-SF_hydro_IA"/>
</dbReference>
<keyword evidence="2" id="KW-1185">Reference proteome</keyword>
<organism evidence="1 2">
    <name type="scientific">Natronospira proteinivora</name>
    <dbReference type="NCBI Taxonomy" id="1807133"/>
    <lineage>
        <taxon>Bacteria</taxon>
        <taxon>Pseudomonadati</taxon>
        <taxon>Pseudomonadota</taxon>
        <taxon>Gammaproteobacteria</taxon>
        <taxon>Natronospirales</taxon>
        <taxon>Natronospiraceae</taxon>
        <taxon>Natronospira</taxon>
    </lineage>
</organism>
<dbReference type="InterPro" id="IPR050155">
    <property type="entry name" value="HAD-like_hydrolase_sf"/>
</dbReference>
<dbReference type="GO" id="GO:0008967">
    <property type="term" value="F:phosphoglycolate phosphatase activity"/>
    <property type="evidence" value="ECO:0007669"/>
    <property type="project" value="UniProtKB-EC"/>
</dbReference>
<dbReference type="InterPro" id="IPR041492">
    <property type="entry name" value="HAD_2"/>
</dbReference>
<dbReference type="NCBIfam" id="TIGR01549">
    <property type="entry name" value="HAD-SF-IA-v1"/>
    <property type="match status" value="1"/>
</dbReference>
<dbReference type="InterPro" id="IPR023214">
    <property type="entry name" value="HAD_sf"/>
</dbReference>
<gene>
    <name evidence="1" type="ORF">J2T60_000678</name>
</gene>
<dbReference type="EC" id="3.1.3.18" evidence="1"/>
<protein>
    <submittedName>
        <fullName evidence="1">Phosphoglycolate phosphatase</fullName>
        <ecNumber evidence="1">3.1.3.18</ecNumber>
    </submittedName>
</protein>
<dbReference type="RefSeq" id="WP_253445451.1">
    <property type="nucleotide sequence ID" value="NZ_JALJYF010000001.1"/>
</dbReference>
<dbReference type="InterPro" id="IPR036412">
    <property type="entry name" value="HAD-like_sf"/>
</dbReference>
<comment type="caution">
    <text evidence="1">The sequence shown here is derived from an EMBL/GenBank/DDBJ whole genome shotgun (WGS) entry which is preliminary data.</text>
</comment>
<proteinExistence type="predicted"/>
<dbReference type="PANTHER" id="PTHR43434:SF24">
    <property type="entry name" value="HYDROLASE-RELATED"/>
    <property type="match status" value="1"/>
</dbReference>
<dbReference type="SFLD" id="SFLDG01129">
    <property type="entry name" value="C1.5:_HAD__Beta-PGM__Phosphata"/>
    <property type="match status" value="1"/>
</dbReference>
<dbReference type="Proteomes" id="UP001523550">
    <property type="component" value="Unassembled WGS sequence"/>
</dbReference>
<evidence type="ECO:0000313" key="1">
    <source>
        <dbReference type="EMBL" id="MCP1726713.1"/>
    </source>
</evidence>
<dbReference type="SUPFAM" id="SSF56784">
    <property type="entry name" value="HAD-like"/>
    <property type="match status" value="1"/>
</dbReference>
<keyword evidence="1" id="KW-0378">Hydrolase</keyword>
<dbReference type="SFLD" id="SFLDS00003">
    <property type="entry name" value="Haloacid_Dehalogenase"/>
    <property type="match status" value="1"/>
</dbReference>
<dbReference type="Gene3D" id="3.40.50.1000">
    <property type="entry name" value="HAD superfamily/HAD-like"/>
    <property type="match status" value="1"/>
</dbReference>
<dbReference type="Gene3D" id="1.10.150.240">
    <property type="entry name" value="Putative phosphatase, domain 2"/>
    <property type="match status" value="1"/>
</dbReference>
<dbReference type="Pfam" id="PF13419">
    <property type="entry name" value="HAD_2"/>
    <property type="match status" value="1"/>
</dbReference>
<reference evidence="1 2" key="1">
    <citation type="submission" date="2022-03" db="EMBL/GenBank/DDBJ databases">
        <title>Genomic Encyclopedia of Type Strains, Phase III (KMG-III): the genomes of soil and plant-associated and newly described type strains.</title>
        <authorList>
            <person name="Whitman W."/>
        </authorList>
    </citation>
    <scope>NUCLEOTIDE SEQUENCE [LARGE SCALE GENOMIC DNA]</scope>
    <source>
        <strain evidence="1 2">BSker1</strain>
    </source>
</reference>
<evidence type="ECO:0000313" key="2">
    <source>
        <dbReference type="Proteomes" id="UP001523550"/>
    </source>
</evidence>
<sequence>MKLEQLQLVIFDWDGTLMDSTGHIVASIQAAAQDLGLSPPSEAKARSVIGLSLDRALSTAMPGLSPETARAFALAYRERYLAEDRDEGALYPGAGALLDQLDAAGLWSAVATGKGRVGLDRAMREMGVEARFVVTRCADESRSKPHPQMLEDILTFTGLEATQALMVGDTSYDLDMARALNMPAVAVCEGAHEPKRLRESRPMALLDHVGQLADWLGI</sequence>
<accession>A0ABT1G8S8</accession>
<name>A0ABT1G8S8_9GAMM</name>
<dbReference type="InterPro" id="IPR023198">
    <property type="entry name" value="PGP-like_dom2"/>
</dbReference>
<dbReference type="PANTHER" id="PTHR43434">
    <property type="entry name" value="PHOSPHOGLYCOLATE PHOSPHATASE"/>
    <property type="match status" value="1"/>
</dbReference>
<dbReference type="EMBL" id="JALJYF010000001">
    <property type="protein sequence ID" value="MCP1726713.1"/>
    <property type="molecule type" value="Genomic_DNA"/>
</dbReference>